<comment type="caution">
    <text evidence="5">Lacks conserved residue(s) required for the propagation of feature annotation.</text>
</comment>
<evidence type="ECO:0000259" key="6">
    <source>
        <dbReference type="PROSITE" id="PS50026"/>
    </source>
</evidence>
<dbReference type="InterPro" id="IPR009030">
    <property type="entry name" value="Growth_fac_rcpt_cys_sf"/>
</dbReference>
<dbReference type="EnsemblMetazoa" id="XM_020007011.1">
    <property type="protein sequence ID" value="XP_019862570.1"/>
    <property type="gene ID" value="LOC109591239"/>
</dbReference>
<dbReference type="InterPro" id="IPR052235">
    <property type="entry name" value="Nephronectin_domain"/>
</dbReference>
<dbReference type="KEGG" id="aqu:109591239"/>
<dbReference type="FunFam" id="2.10.25.10:FF:000038">
    <property type="entry name" value="Fibrillin 2"/>
    <property type="match status" value="4"/>
</dbReference>
<dbReference type="Pfam" id="PF07645">
    <property type="entry name" value="EGF_CA"/>
    <property type="match status" value="5"/>
</dbReference>
<dbReference type="PROSITE" id="PS50026">
    <property type="entry name" value="EGF_3"/>
    <property type="match status" value="5"/>
</dbReference>
<evidence type="ECO:0000256" key="3">
    <source>
        <dbReference type="ARBA" id="ARBA00022737"/>
    </source>
</evidence>
<evidence type="ECO:0000313" key="7">
    <source>
        <dbReference type="EnsemblMetazoa" id="XP_019862570.1"/>
    </source>
</evidence>
<feature type="domain" description="EGF-like" evidence="6">
    <location>
        <begin position="293"/>
        <end position="333"/>
    </location>
</feature>
<evidence type="ECO:0000313" key="8">
    <source>
        <dbReference type="Proteomes" id="UP000007879"/>
    </source>
</evidence>
<dbReference type="InterPro" id="IPR001881">
    <property type="entry name" value="EGF-like_Ca-bd_dom"/>
</dbReference>
<feature type="domain" description="EGF-like" evidence="6">
    <location>
        <begin position="416"/>
        <end position="455"/>
    </location>
</feature>
<dbReference type="PANTHER" id="PTHR24050">
    <property type="entry name" value="PA14 DOMAIN-CONTAINING PROTEIN"/>
    <property type="match status" value="1"/>
</dbReference>
<dbReference type="CDD" id="cd00054">
    <property type="entry name" value="EGF_CA"/>
    <property type="match status" value="2"/>
</dbReference>
<dbReference type="RefSeq" id="XP_019862570.1">
    <property type="nucleotide sequence ID" value="XM_020007011.1"/>
</dbReference>
<dbReference type="PROSITE" id="PS00010">
    <property type="entry name" value="ASX_HYDROXYL"/>
    <property type="match status" value="5"/>
</dbReference>
<feature type="domain" description="EGF-like" evidence="6">
    <location>
        <begin position="376"/>
        <end position="412"/>
    </location>
</feature>
<evidence type="ECO:0000256" key="5">
    <source>
        <dbReference type="PROSITE-ProRule" id="PRU00076"/>
    </source>
</evidence>
<dbReference type="SMART" id="SM00181">
    <property type="entry name" value="EGF"/>
    <property type="match status" value="6"/>
</dbReference>
<dbReference type="SMART" id="SM00179">
    <property type="entry name" value="EGF_CA"/>
    <property type="match status" value="5"/>
</dbReference>
<accession>A0AAN0JZM8</accession>
<dbReference type="GO" id="GO:0005509">
    <property type="term" value="F:calcium ion binding"/>
    <property type="evidence" value="ECO:0007669"/>
    <property type="project" value="InterPro"/>
</dbReference>
<dbReference type="PROSITE" id="PS01186">
    <property type="entry name" value="EGF_2"/>
    <property type="match status" value="3"/>
</dbReference>
<dbReference type="PROSITE" id="PS01187">
    <property type="entry name" value="EGF_CA"/>
    <property type="match status" value="2"/>
</dbReference>
<dbReference type="PANTHER" id="PTHR24050:SF27">
    <property type="entry name" value="FIBRILLIN-1"/>
    <property type="match status" value="1"/>
</dbReference>
<dbReference type="GO" id="GO:0005576">
    <property type="term" value="C:extracellular region"/>
    <property type="evidence" value="ECO:0007669"/>
    <property type="project" value="UniProtKB-SubCell"/>
</dbReference>
<dbReference type="GeneID" id="109591239"/>
<keyword evidence="3" id="KW-0677">Repeat</keyword>
<keyword evidence="2" id="KW-0732">Signal</keyword>
<dbReference type="AlphaFoldDB" id="A0AAN0JZM8"/>
<evidence type="ECO:0000256" key="2">
    <source>
        <dbReference type="ARBA" id="ARBA00022729"/>
    </source>
</evidence>
<dbReference type="FunFam" id="2.10.25.10:FF:000240">
    <property type="entry name" value="Vitamin K-dependent protein S"/>
    <property type="match status" value="1"/>
</dbReference>
<dbReference type="Pfam" id="PF17517">
    <property type="entry name" value="IgGFc_binding"/>
    <property type="match status" value="1"/>
</dbReference>
<sequence length="458" mass="51618">MKKRFHCHPLQLQVPPTITWGTRFILTNFNNFRYSKSPVPSMVKTVTSQGNTNITIYCNGATNTTRYSTNGAIGIYQYSITEYCYVEANKPIFVVLFPHSYYYYTAMVWIPPMEQYLQEVNFDFYRSSRYSKFVITASVEGFSPTAILHNGLATANWTAVYDFKRNIVAYGTEIEINRYFSNHSLSHTGNNGKLSVQVQGYFYSHIIYGWPALVSLEQNMTCICNFIHSNGMCDANNLCQCFDGWTGDQCDEDINECETNDHNCTQTCSNTVGSYTCSCRAGYKDNGYGNCTDIDECSMGTSGCQQLCFNTNGSYYCQCNTGYRLMNDNSSCDDINECIEDPGICPLRSNCINTLGSYQCNCIDGYQMNNTGMCIDIDECVTGTHSCQHRCINTEGSYNCSCYDGFMKRFKIFCFDINECETVDHNCTQTCSNTVGSYTCSCRAGYKDNGYGNCTGKT</sequence>
<dbReference type="InterPro" id="IPR000152">
    <property type="entry name" value="EGF-type_Asp/Asn_hydroxyl_site"/>
</dbReference>
<evidence type="ECO:0000256" key="1">
    <source>
        <dbReference type="ARBA" id="ARBA00022536"/>
    </source>
</evidence>
<feature type="domain" description="EGF-like" evidence="6">
    <location>
        <begin position="334"/>
        <end position="372"/>
    </location>
</feature>
<keyword evidence="8" id="KW-1185">Reference proteome</keyword>
<feature type="domain" description="EGF-like" evidence="6">
    <location>
        <begin position="253"/>
        <end position="292"/>
    </location>
</feature>
<protein>
    <recommendedName>
        <fullName evidence="6">EGF-like domain-containing protein</fullName>
    </recommendedName>
</protein>
<dbReference type="InterPro" id="IPR035234">
    <property type="entry name" value="IgGFc-bd_N"/>
</dbReference>
<dbReference type="InterPro" id="IPR018097">
    <property type="entry name" value="EGF_Ca-bd_CS"/>
</dbReference>
<dbReference type="InterPro" id="IPR000742">
    <property type="entry name" value="EGF"/>
</dbReference>
<proteinExistence type="predicted"/>
<dbReference type="Proteomes" id="UP000007879">
    <property type="component" value="Unassembled WGS sequence"/>
</dbReference>
<name>A0AAN0JZM8_AMPQE</name>
<reference evidence="8" key="1">
    <citation type="journal article" date="2010" name="Nature">
        <title>The Amphimedon queenslandica genome and the evolution of animal complexity.</title>
        <authorList>
            <person name="Srivastava M."/>
            <person name="Simakov O."/>
            <person name="Chapman J."/>
            <person name="Fahey B."/>
            <person name="Gauthier M.E."/>
            <person name="Mitros T."/>
            <person name="Richards G.S."/>
            <person name="Conaco C."/>
            <person name="Dacre M."/>
            <person name="Hellsten U."/>
            <person name="Larroux C."/>
            <person name="Putnam N.H."/>
            <person name="Stanke M."/>
            <person name="Adamska M."/>
            <person name="Darling A."/>
            <person name="Degnan S.M."/>
            <person name="Oakley T.H."/>
            <person name="Plachetzki D.C."/>
            <person name="Zhai Y."/>
            <person name="Adamski M."/>
            <person name="Calcino A."/>
            <person name="Cummins S.F."/>
            <person name="Goodstein D.M."/>
            <person name="Harris C."/>
            <person name="Jackson D.J."/>
            <person name="Leys S.P."/>
            <person name="Shu S."/>
            <person name="Woodcroft B.J."/>
            <person name="Vervoort M."/>
            <person name="Kosik K.S."/>
            <person name="Manning G."/>
            <person name="Degnan B.M."/>
            <person name="Rokhsar D.S."/>
        </authorList>
    </citation>
    <scope>NUCLEOTIDE SEQUENCE [LARGE SCALE GENOMIC DNA]</scope>
</reference>
<reference evidence="7" key="2">
    <citation type="submission" date="2024-06" db="UniProtKB">
        <authorList>
            <consortium name="EnsemblMetazoa"/>
        </authorList>
    </citation>
    <scope>IDENTIFICATION</scope>
</reference>
<dbReference type="InterPro" id="IPR049883">
    <property type="entry name" value="NOTCH1_EGF-like"/>
</dbReference>
<keyword evidence="1 5" id="KW-0245">EGF-like domain</keyword>
<dbReference type="SUPFAM" id="SSF57184">
    <property type="entry name" value="Growth factor receptor domain"/>
    <property type="match status" value="2"/>
</dbReference>
<organism evidence="7 8">
    <name type="scientific">Amphimedon queenslandica</name>
    <name type="common">Sponge</name>
    <dbReference type="NCBI Taxonomy" id="400682"/>
    <lineage>
        <taxon>Eukaryota</taxon>
        <taxon>Metazoa</taxon>
        <taxon>Porifera</taxon>
        <taxon>Demospongiae</taxon>
        <taxon>Heteroscleromorpha</taxon>
        <taxon>Haplosclerida</taxon>
        <taxon>Niphatidae</taxon>
        <taxon>Amphimedon</taxon>
    </lineage>
</organism>
<keyword evidence="4" id="KW-1015">Disulfide bond</keyword>
<dbReference type="Gene3D" id="2.10.25.10">
    <property type="entry name" value="Laminin"/>
    <property type="match status" value="6"/>
</dbReference>
<evidence type="ECO:0000256" key="4">
    <source>
        <dbReference type="ARBA" id="ARBA00023157"/>
    </source>
</evidence>